<comment type="caution">
    <text evidence="6">The sequence shown here is derived from an EMBL/GenBank/DDBJ whole genome shotgun (WGS) entry which is preliminary data.</text>
</comment>
<feature type="compositionally biased region" description="Low complexity" evidence="3">
    <location>
        <begin position="30"/>
        <end position="45"/>
    </location>
</feature>
<feature type="region of interest" description="Disordered" evidence="3">
    <location>
        <begin position="24"/>
        <end position="61"/>
    </location>
</feature>
<dbReference type="RefSeq" id="WP_170135231.1">
    <property type="nucleotide sequence ID" value="NZ_QJSP01000009.1"/>
</dbReference>
<dbReference type="PROSITE" id="PS51257">
    <property type="entry name" value="PROKAR_LIPOPROTEIN"/>
    <property type="match status" value="1"/>
</dbReference>
<evidence type="ECO:0000256" key="4">
    <source>
        <dbReference type="SAM" id="SignalP"/>
    </source>
</evidence>
<reference evidence="6 7" key="1">
    <citation type="submission" date="2018-06" db="EMBL/GenBank/DDBJ databases">
        <title>Genomic Encyclopedia of Type Strains, Phase IV (KMG-IV): sequencing the most valuable type-strain genomes for metagenomic binning, comparative biology and taxonomic classification.</title>
        <authorList>
            <person name="Goeker M."/>
        </authorList>
    </citation>
    <scope>NUCLEOTIDE SEQUENCE [LARGE SCALE GENOMIC DNA]</scope>
    <source>
        <strain evidence="6 7">DSM 45521</strain>
    </source>
</reference>
<evidence type="ECO:0000256" key="1">
    <source>
        <dbReference type="ARBA" id="ARBA00022729"/>
    </source>
</evidence>
<dbReference type="EMBL" id="QJSP01000009">
    <property type="protein sequence ID" value="PYE15814.1"/>
    <property type="molecule type" value="Genomic_DNA"/>
</dbReference>
<gene>
    <name evidence="6" type="ORF">DFR67_10942</name>
</gene>
<keyword evidence="7" id="KW-1185">Reference proteome</keyword>
<evidence type="ECO:0000256" key="3">
    <source>
        <dbReference type="SAM" id="MobiDB-lite"/>
    </source>
</evidence>
<keyword evidence="1 4" id="KW-0732">Signal</keyword>
<evidence type="ECO:0000256" key="2">
    <source>
        <dbReference type="ARBA" id="ARBA00093774"/>
    </source>
</evidence>
<name>A0A318RTC1_WILLI</name>
<comment type="similarity">
    <text evidence="2">Belongs to the MTB12 family.</text>
</comment>
<sequence>MKFRKFVTAGVAVCAFLSIAACSDDGGGSSDPTTTTSTTTSTGSSTGNGGDTGLTDPKKPPTAAALNEMLEKALDPNVPATEKTELVEGSEKDPALFDKLVAGREANPDLTYEIVAPVRPAGTNQAKANVKVQLPDAPQQQVEALIVFDNGTWKLSSTTVCLLLSGANVQSPMCPASS</sequence>
<dbReference type="AlphaFoldDB" id="A0A318RTC1"/>
<feature type="signal peptide" evidence="4">
    <location>
        <begin position="1"/>
        <end position="20"/>
    </location>
</feature>
<organism evidence="6 7">
    <name type="scientific">Williamsia limnetica</name>
    <dbReference type="NCBI Taxonomy" id="882452"/>
    <lineage>
        <taxon>Bacteria</taxon>
        <taxon>Bacillati</taxon>
        <taxon>Actinomycetota</taxon>
        <taxon>Actinomycetes</taxon>
        <taxon>Mycobacteriales</taxon>
        <taxon>Nocardiaceae</taxon>
        <taxon>Williamsia</taxon>
    </lineage>
</organism>
<dbReference type="InterPro" id="IPR058644">
    <property type="entry name" value="Mtb12-like_C"/>
</dbReference>
<evidence type="ECO:0000259" key="5">
    <source>
        <dbReference type="Pfam" id="PF26580"/>
    </source>
</evidence>
<feature type="chain" id="PRO_5016367526" description="Low molecular weight antigen MTB12-like C-terminal domain-containing protein" evidence="4">
    <location>
        <begin position="21"/>
        <end position="178"/>
    </location>
</feature>
<protein>
    <recommendedName>
        <fullName evidence="5">Low molecular weight antigen MTB12-like C-terminal domain-containing protein</fullName>
    </recommendedName>
</protein>
<proteinExistence type="inferred from homology"/>
<dbReference type="Proteomes" id="UP000247591">
    <property type="component" value="Unassembled WGS sequence"/>
</dbReference>
<evidence type="ECO:0000313" key="7">
    <source>
        <dbReference type="Proteomes" id="UP000247591"/>
    </source>
</evidence>
<evidence type="ECO:0000313" key="6">
    <source>
        <dbReference type="EMBL" id="PYE15814.1"/>
    </source>
</evidence>
<feature type="domain" description="Low molecular weight antigen MTB12-like C-terminal" evidence="5">
    <location>
        <begin position="60"/>
        <end position="170"/>
    </location>
</feature>
<dbReference type="Pfam" id="PF26580">
    <property type="entry name" value="Mtb12_C"/>
    <property type="match status" value="1"/>
</dbReference>
<accession>A0A318RTC1</accession>